<organism evidence="2 3">
    <name type="scientific">Rhizobium straminoryzae</name>
    <dbReference type="NCBI Taxonomy" id="1387186"/>
    <lineage>
        <taxon>Bacteria</taxon>
        <taxon>Pseudomonadati</taxon>
        <taxon>Pseudomonadota</taxon>
        <taxon>Alphaproteobacteria</taxon>
        <taxon>Hyphomicrobiales</taxon>
        <taxon>Rhizobiaceae</taxon>
        <taxon>Rhizobium/Agrobacterium group</taxon>
        <taxon>Rhizobium</taxon>
    </lineage>
</organism>
<dbReference type="Pfam" id="PF12915">
    <property type="entry name" value="DUF3833"/>
    <property type="match status" value="1"/>
</dbReference>
<keyword evidence="1" id="KW-0732">Signal</keyword>
<reference evidence="2 3" key="1">
    <citation type="submission" date="2019-07" db="EMBL/GenBank/DDBJ databases">
        <title>Ln-dependent methylotrophs.</title>
        <authorList>
            <person name="Tani A."/>
        </authorList>
    </citation>
    <scope>NUCLEOTIDE SEQUENCE [LARGE SCALE GENOMIC DNA]</scope>
    <source>
        <strain evidence="2 3">SM12</strain>
    </source>
</reference>
<keyword evidence="3" id="KW-1185">Reference proteome</keyword>
<name>A0A549TE75_9HYPH</name>
<dbReference type="EMBL" id="VJMG01000013">
    <property type="protein sequence ID" value="TRL40471.1"/>
    <property type="molecule type" value="Genomic_DNA"/>
</dbReference>
<evidence type="ECO:0000313" key="2">
    <source>
        <dbReference type="EMBL" id="TRL40471.1"/>
    </source>
</evidence>
<sequence>MKKGLLSVMMGLSMLTLTQAADAADLALERYFEGKTRATGSFSAINGVKREFKVDLTGRWDGKTLVLREDFVFSDGEKDRKTWRFTKTGPGRYTGTREDVIGTTDVVIEGKVAKFNYLVNLGTEAKPNKVRFYDTMELEPDGTLVNTAWVTKYLLPVARTKVIFSR</sequence>
<dbReference type="AlphaFoldDB" id="A0A549TE75"/>
<protein>
    <submittedName>
        <fullName evidence="2">DUF3833 domain-containing protein</fullName>
    </submittedName>
</protein>
<dbReference type="RefSeq" id="WP_143124237.1">
    <property type="nucleotide sequence ID" value="NZ_VJMG01000013.1"/>
</dbReference>
<comment type="caution">
    <text evidence="2">The sequence shown here is derived from an EMBL/GenBank/DDBJ whole genome shotgun (WGS) entry which is preliminary data.</text>
</comment>
<evidence type="ECO:0000313" key="3">
    <source>
        <dbReference type="Proteomes" id="UP000316801"/>
    </source>
</evidence>
<dbReference type="Proteomes" id="UP000316801">
    <property type="component" value="Unassembled WGS sequence"/>
</dbReference>
<evidence type="ECO:0000256" key="1">
    <source>
        <dbReference type="SAM" id="SignalP"/>
    </source>
</evidence>
<accession>A0A549TE75</accession>
<proteinExistence type="predicted"/>
<feature type="chain" id="PRO_5021708311" evidence="1">
    <location>
        <begin position="21"/>
        <end position="166"/>
    </location>
</feature>
<feature type="signal peptide" evidence="1">
    <location>
        <begin position="1"/>
        <end position="20"/>
    </location>
</feature>
<dbReference type="InterPro" id="IPR024409">
    <property type="entry name" value="DUF3833"/>
</dbReference>
<gene>
    <name evidence="2" type="ORF">FNA46_06140</name>
</gene>